<dbReference type="SUPFAM" id="SSF52172">
    <property type="entry name" value="CheY-like"/>
    <property type="match status" value="1"/>
</dbReference>
<comment type="caution">
    <text evidence="8">The sequence shown here is derived from an EMBL/GenBank/DDBJ whole genome shotgun (WGS) entry which is preliminary data.</text>
</comment>
<dbReference type="CDD" id="cd17535">
    <property type="entry name" value="REC_NarL-like"/>
    <property type="match status" value="1"/>
</dbReference>
<evidence type="ECO:0000313" key="9">
    <source>
        <dbReference type="Proteomes" id="UP001596523"/>
    </source>
</evidence>
<evidence type="ECO:0000256" key="3">
    <source>
        <dbReference type="ARBA" id="ARBA00023125"/>
    </source>
</evidence>
<evidence type="ECO:0000256" key="2">
    <source>
        <dbReference type="ARBA" id="ARBA00023015"/>
    </source>
</evidence>
<dbReference type="Gene3D" id="3.40.50.2300">
    <property type="match status" value="1"/>
</dbReference>
<evidence type="ECO:0000313" key="8">
    <source>
        <dbReference type="EMBL" id="MFC7308914.1"/>
    </source>
</evidence>
<dbReference type="InterPro" id="IPR011006">
    <property type="entry name" value="CheY-like_superfamily"/>
</dbReference>
<dbReference type="PROSITE" id="PS50043">
    <property type="entry name" value="HTH_LUXR_2"/>
    <property type="match status" value="1"/>
</dbReference>
<gene>
    <name evidence="8" type="ORF">ACFQVC_32470</name>
</gene>
<evidence type="ECO:0000259" key="7">
    <source>
        <dbReference type="PROSITE" id="PS50110"/>
    </source>
</evidence>
<evidence type="ECO:0000256" key="4">
    <source>
        <dbReference type="ARBA" id="ARBA00023163"/>
    </source>
</evidence>
<keyword evidence="9" id="KW-1185">Reference proteome</keyword>
<keyword evidence="1 5" id="KW-0597">Phosphoprotein</keyword>
<evidence type="ECO:0000256" key="1">
    <source>
        <dbReference type="ARBA" id="ARBA00022553"/>
    </source>
</evidence>
<dbReference type="SUPFAM" id="SSF46894">
    <property type="entry name" value="C-terminal effector domain of the bipartite response regulators"/>
    <property type="match status" value="1"/>
</dbReference>
<sequence length="216" mass="22829">MIRLLIVDDEPVVRTGFAAMLEPADDIEVVAEAADGVEAVEAVRAHRPDVVLMDIRMPMRDGIAATREITALPAAPKVLVLTTFTLDEYVDHALLAGASGFLLKDASPAELGAAVRRVAQGQATLDPAVTGQVIDALRGSRPLATAKTELAKLERLTPRERQVLAHLAEGLSNAEIAAAMDTTEGTVKTYMTKLLGKLGLNRVQAAILAHDAGLTP</sequence>
<keyword evidence="2" id="KW-0805">Transcription regulation</keyword>
<dbReference type="InterPro" id="IPR016032">
    <property type="entry name" value="Sig_transdc_resp-reg_C-effctor"/>
</dbReference>
<feature type="domain" description="HTH luxR-type" evidence="6">
    <location>
        <begin position="149"/>
        <end position="213"/>
    </location>
</feature>
<evidence type="ECO:0000259" key="6">
    <source>
        <dbReference type="PROSITE" id="PS50043"/>
    </source>
</evidence>
<name>A0ABW2JSJ5_9ACTN</name>
<dbReference type="PROSITE" id="PS50110">
    <property type="entry name" value="RESPONSE_REGULATORY"/>
    <property type="match status" value="1"/>
</dbReference>
<dbReference type="InterPro" id="IPR001789">
    <property type="entry name" value="Sig_transdc_resp-reg_receiver"/>
</dbReference>
<keyword evidence="4" id="KW-0804">Transcription</keyword>
<dbReference type="SMART" id="SM00448">
    <property type="entry name" value="REC"/>
    <property type="match status" value="1"/>
</dbReference>
<dbReference type="InterPro" id="IPR039420">
    <property type="entry name" value="WalR-like"/>
</dbReference>
<organism evidence="8 9">
    <name type="scientific">Streptomyces monticola</name>
    <dbReference type="NCBI Taxonomy" id="2666263"/>
    <lineage>
        <taxon>Bacteria</taxon>
        <taxon>Bacillati</taxon>
        <taxon>Actinomycetota</taxon>
        <taxon>Actinomycetes</taxon>
        <taxon>Kitasatosporales</taxon>
        <taxon>Streptomycetaceae</taxon>
        <taxon>Streptomyces</taxon>
    </lineage>
</organism>
<protein>
    <submittedName>
        <fullName evidence="8">Response regulator</fullName>
    </submittedName>
</protein>
<dbReference type="InterPro" id="IPR058245">
    <property type="entry name" value="NreC/VraR/RcsB-like_REC"/>
</dbReference>
<dbReference type="CDD" id="cd06170">
    <property type="entry name" value="LuxR_C_like"/>
    <property type="match status" value="1"/>
</dbReference>
<dbReference type="Pfam" id="PF00196">
    <property type="entry name" value="GerE"/>
    <property type="match status" value="1"/>
</dbReference>
<dbReference type="PANTHER" id="PTHR43214:SF24">
    <property type="entry name" value="TRANSCRIPTIONAL REGULATORY PROTEIN NARL-RELATED"/>
    <property type="match status" value="1"/>
</dbReference>
<dbReference type="Proteomes" id="UP001596523">
    <property type="component" value="Unassembled WGS sequence"/>
</dbReference>
<dbReference type="EMBL" id="JBHTCF010000018">
    <property type="protein sequence ID" value="MFC7308914.1"/>
    <property type="molecule type" value="Genomic_DNA"/>
</dbReference>
<reference evidence="9" key="1">
    <citation type="journal article" date="2019" name="Int. J. Syst. Evol. Microbiol.">
        <title>The Global Catalogue of Microorganisms (GCM) 10K type strain sequencing project: providing services to taxonomists for standard genome sequencing and annotation.</title>
        <authorList>
            <consortium name="The Broad Institute Genomics Platform"/>
            <consortium name="The Broad Institute Genome Sequencing Center for Infectious Disease"/>
            <person name="Wu L."/>
            <person name="Ma J."/>
        </authorList>
    </citation>
    <scope>NUCLEOTIDE SEQUENCE [LARGE SCALE GENOMIC DNA]</scope>
    <source>
        <strain evidence="9">SYNS20</strain>
    </source>
</reference>
<proteinExistence type="predicted"/>
<keyword evidence="3" id="KW-0238">DNA-binding</keyword>
<dbReference type="Pfam" id="PF00072">
    <property type="entry name" value="Response_reg"/>
    <property type="match status" value="1"/>
</dbReference>
<dbReference type="PRINTS" id="PR00038">
    <property type="entry name" value="HTHLUXR"/>
</dbReference>
<evidence type="ECO:0000256" key="5">
    <source>
        <dbReference type="PROSITE-ProRule" id="PRU00169"/>
    </source>
</evidence>
<feature type="domain" description="Response regulatory" evidence="7">
    <location>
        <begin position="3"/>
        <end position="119"/>
    </location>
</feature>
<dbReference type="RefSeq" id="WP_381837348.1">
    <property type="nucleotide sequence ID" value="NZ_JBHTCF010000018.1"/>
</dbReference>
<accession>A0ABW2JSJ5</accession>
<dbReference type="PANTHER" id="PTHR43214">
    <property type="entry name" value="TWO-COMPONENT RESPONSE REGULATOR"/>
    <property type="match status" value="1"/>
</dbReference>
<dbReference type="SMART" id="SM00421">
    <property type="entry name" value="HTH_LUXR"/>
    <property type="match status" value="1"/>
</dbReference>
<feature type="modified residue" description="4-aspartylphosphate" evidence="5">
    <location>
        <position position="54"/>
    </location>
</feature>
<dbReference type="InterPro" id="IPR000792">
    <property type="entry name" value="Tscrpt_reg_LuxR_C"/>
</dbReference>